<proteinExistence type="predicted"/>
<gene>
    <name evidence="2" type="ORF">SAMN04488109_0654</name>
</gene>
<dbReference type="AlphaFoldDB" id="A0A1M5KHP8"/>
<dbReference type="SUPFAM" id="SSF53807">
    <property type="entry name" value="Helical backbone' metal receptor"/>
    <property type="match status" value="1"/>
</dbReference>
<name>A0A1M5KHP8_9BACT</name>
<dbReference type="PANTHER" id="PTHR30535">
    <property type="entry name" value="VITAMIN B12-BINDING PROTEIN"/>
    <property type="match status" value="1"/>
</dbReference>
<organism evidence="2 3">
    <name type="scientific">Chryseolinea serpens</name>
    <dbReference type="NCBI Taxonomy" id="947013"/>
    <lineage>
        <taxon>Bacteria</taxon>
        <taxon>Pseudomonadati</taxon>
        <taxon>Bacteroidota</taxon>
        <taxon>Cytophagia</taxon>
        <taxon>Cytophagales</taxon>
        <taxon>Fulvivirgaceae</taxon>
        <taxon>Chryseolinea</taxon>
    </lineage>
</organism>
<dbReference type="Pfam" id="PF01497">
    <property type="entry name" value="Peripla_BP_2"/>
    <property type="match status" value="1"/>
</dbReference>
<dbReference type="InterPro" id="IPR002491">
    <property type="entry name" value="ABC_transptr_periplasmic_BD"/>
</dbReference>
<dbReference type="STRING" id="947013.SAMN04488109_0654"/>
<sequence length="286" mass="30468">MKTHSSRSINTVLTLILLLISFIAVAQERIITAGSALTETVCALGDCDKIIASDRTSLYPAHIQQLPSIGYRGGINAEGIISLKPTLIIAEKDYVEDAVLEQLGASGIKLLIIDRKPEIGDTKKFITQIAAALKREAEGKKLIAKIDSDLAEANALLKKTTSHPKVICIYNRGTATVSMAGKNTFGNILSYVGATSAVADIDGYKPLNTESLIAANPDYLLMVSMGLESIGGVDGMLKVPGVAQTTAGMKRQIVAVESLKLTNFGPRVGEAIKEIVVLLHPELRSK</sequence>
<reference evidence="2 3" key="1">
    <citation type="submission" date="2016-11" db="EMBL/GenBank/DDBJ databases">
        <authorList>
            <person name="Jaros S."/>
            <person name="Januszkiewicz K."/>
            <person name="Wedrychowicz H."/>
        </authorList>
    </citation>
    <scope>NUCLEOTIDE SEQUENCE [LARGE SCALE GENOMIC DNA]</scope>
    <source>
        <strain evidence="2 3">DSM 24574</strain>
    </source>
</reference>
<dbReference type="Proteomes" id="UP000184212">
    <property type="component" value="Unassembled WGS sequence"/>
</dbReference>
<evidence type="ECO:0000259" key="1">
    <source>
        <dbReference type="PROSITE" id="PS50983"/>
    </source>
</evidence>
<feature type="domain" description="Fe/B12 periplasmic-binding" evidence="1">
    <location>
        <begin position="29"/>
        <end position="283"/>
    </location>
</feature>
<dbReference type="EMBL" id="FQWQ01000001">
    <property type="protein sequence ID" value="SHG52332.1"/>
    <property type="molecule type" value="Genomic_DNA"/>
</dbReference>
<dbReference type="OrthoDB" id="9797736at2"/>
<dbReference type="InterPro" id="IPR050902">
    <property type="entry name" value="ABC_Transporter_SBP"/>
</dbReference>
<keyword evidence="3" id="KW-1185">Reference proteome</keyword>
<evidence type="ECO:0000313" key="2">
    <source>
        <dbReference type="EMBL" id="SHG52332.1"/>
    </source>
</evidence>
<dbReference type="PANTHER" id="PTHR30535:SF4">
    <property type="entry name" value="HEMIN-BINDING PERIPLASMIC PROTEIN HMUT"/>
    <property type="match status" value="1"/>
</dbReference>
<accession>A0A1M5KHP8</accession>
<protein>
    <submittedName>
        <fullName evidence="2">Iron complex transport system substrate-binding protein</fullName>
    </submittedName>
</protein>
<dbReference type="Gene3D" id="3.40.50.1980">
    <property type="entry name" value="Nitrogenase molybdenum iron protein domain"/>
    <property type="match status" value="2"/>
</dbReference>
<evidence type="ECO:0000313" key="3">
    <source>
        <dbReference type="Proteomes" id="UP000184212"/>
    </source>
</evidence>
<dbReference type="PROSITE" id="PS50983">
    <property type="entry name" value="FE_B12_PBP"/>
    <property type="match status" value="1"/>
</dbReference>
<dbReference type="RefSeq" id="WP_073131031.1">
    <property type="nucleotide sequence ID" value="NZ_FQWQ01000001.1"/>
</dbReference>